<keyword evidence="2" id="KW-1185">Reference proteome</keyword>
<gene>
    <name evidence="1" type="ordered locus">AM1_0332</name>
</gene>
<dbReference type="KEGG" id="amr:AM1_0332"/>
<reference evidence="1 2" key="1">
    <citation type="journal article" date="2008" name="Proc. Natl. Acad. Sci. U.S.A.">
        <title>Niche adaptation and genome expansion in the chlorophyll d-producing cyanobacterium Acaryochloris marina.</title>
        <authorList>
            <person name="Swingley W.D."/>
            <person name="Chen M."/>
            <person name="Cheung P.C."/>
            <person name="Conrad A.L."/>
            <person name="Dejesa L.C."/>
            <person name="Hao J."/>
            <person name="Honchak B.M."/>
            <person name="Karbach L.E."/>
            <person name="Kurdoglu A."/>
            <person name="Lahiri S."/>
            <person name="Mastrian S.D."/>
            <person name="Miyashita H."/>
            <person name="Page L."/>
            <person name="Ramakrishna P."/>
            <person name="Satoh S."/>
            <person name="Sattley W.M."/>
            <person name="Shimada Y."/>
            <person name="Taylor H.L."/>
            <person name="Tomo T."/>
            <person name="Tsuchiya T."/>
            <person name="Wang Z.T."/>
            <person name="Raymond J."/>
            <person name="Mimuro M."/>
            <person name="Blankenship R.E."/>
            <person name="Touchman J.W."/>
        </authorList>
    </citation>
    <scope>NUCLEOTIDE SEQUENCE [LARGE SCALE GENOMIC DNA]</scope>
    <source>
        <strain evidence="2">MBIC 11017</strain>
    </source>
</reference>
<dbReference type="STRING" id="329726.AM1_0332"/>
<evidence type="ECO:0000313" key="2">
    <source>
        <dbReference type="Proteomes" id="UP000000268"/>
    </source>
</evidence>
<protein>
    <submittedName>
        <fullName evidence="1">Uncharacterized protein</fullName>
    </submittedName>
</protein>
<proteinExistence type="predicted"/>
<dbReference type="Proteomes" id="UP000000268">
    <property type="component" value="Chromosome"/>
</dbReference>
<dbReference type="RefSeq" id="WP_012161001.1">
    <property type="nucleotide sequence ID" value="NC_009925.1"/>
</dbReference>
<evidence type="ECO:0000313" key="1">
    <source>
        <dbReference type="EMBL" id="ABW25391.1"/>
    </source>
</evidence>
<dbReference type="AlphaFoldDB" id="B0C9V1"/>
<dbReference type="OrthoDB" id="451055at2"/>
<accession>B0C9V1</accession>
<dbReference type="eggNOG" id="ENOG502Z91Z">
    <property type="taxonomic scope" value="Bacteria"/>
</dbReference>
<name>B0C9V1_ACAM1</name>
<dbReference type="HOGENOM" id="CLU_1003404_0_0_3"/>
<sequence length="281" mass="32404">MVNIHSLLNHLTIQEAELLNQQFLAPCVRNGHIRTKLSNLVYTFRPIPHDFQGWGIFQPVDRTHVRVNRMADLPQIEAYLHPLPTLRLILVRLLQGQTWLAFPLNVSDMTQRWGWAKPVPIHLVTEGSAFDVVIARPNTQTWWFDTLDRRANPQPSEFLRQAFQQHTPPEQLRFKGLTPEMRMAYELATQPLGEFSQAERDQRRLAKALKVGGGTLQHFSNQEEYWRVEWTTAEGQPQISAIAKSDLTVLSSGICLSGRDLDFDLESLVGVIEQEEEDWYD</sequence>
<organism evidence="1 2">
    <name type="scientific">Acaryochloris marina (strain MBIC 11017)</name>
    <dbReference type="NCBI Taxonomy" id="329726"/>
    <lineage>
        <taxon>Bacteria</taxon>
        <taxon>Bacillati</taxon>
        <taxon>Cyanobacteriota</taxon>
        <taxon>Cyanophyceae</taxon>
        <taxon>Acaryochloridales</taxon>
        <taxon>Acaryochloridaceae</taxon>
        <taxon>Acaryochloris</taxon>
    </lineage>
</organism>
<dbReference type="EMBL" id="CP000828">
    <property type="protein sequence ID" value="ABW25391.1"/>
    <property type="molecule type" value="Genomic_DNA"/>
</dbReference>